<evidence type="ECO:0000313" key="1">
    <source>
        <dbReference type="EMBL" id="KKN75410.1"/>
    </source>
</evidence>
<sequence length="110" mass="12841">MGFTGIISNSAAELEAIDQKLNNYMKQNVNNYNAKQWGRIVEHPTITQKYLYVINDDERKPLELLTTSERTNRKSFDDLEWDCHGVKHTLNRINNREFTKAEIIASRGKK</sequence>
<accession>A0A0F9T273</accession>
<proteinExistence type="predicted"/>
<name>A0A0F9T273_9ZZZZ</name>
<reference evidence="1" key="1">
    <citation type="journal article" date="2015" name="Nature">
        <title>Complex archaea that bridge the gap between prokaryotes and eukaryotes.</title>
        <authorList>
            <person name="Spang A."/>
            <person name="Saw J.H."/>
            <person name="Jorgensen S.L."/>
            <person name="Zaremba-Niedzwiedzka K."/>
            <person name="Martijn J."/>
            <person name="Lind A.E."/>
            <person name="van Eijk R."/>
            <person name="Schleper C."/>
            <person name="Guy L."/>
            <person name="Ettema T.J."/>
        </authorList>
    </citation>
    <scope>NUCLEOTIDE SEQUENCE</scope>
</reference>
<dbReference type="EMBL" id="LAZR01000310">
    <property type="protein sequence ID" value="KKN75410.1"/>
    <property type="molecule type" value="Genomic_DNA"/>
</dbReference>
<comment type="caution">
    <text evidence="1">The sequence shown here is derived from an EMBL/GenBank/DDBJ whole genome shotgun (WGS) entry which is preliminary data.</text>
</comment>
<dbReference type="AlphaFoldDB" id="A0A0F9T273"/>
<organism evidence="1">
    <name type="scientific">marine sediment metagenome</name>
    <dbReference type="NCBI Taxonomy" id="412755"/>
    <lineage>
        <taxon>unclassified sequences</taxon>
        <taxon>metagenomes</taxon>
        <taxon>ecological metagenomes</taxon>
    </lineage>
</organism>
<gene>
    <name evidence="1" type="ORF">LCGC14_0380310</name>
</gene>
<protein>
    <submittedName>
        <fullName evidence="1">Uncharacterized protein</fullName>
    </submittedName>
</protein>